<name>A0A401TTH2_CHIPU</name>
<evidence type="ECO:0000256" key="1">
    <source>
        <dbReference type="SAM" id="MobiDB-lite"/>
    </source>
</evidence>
<accession>A0A401TTH2</accession>
<feature type="region of interest" description="Disordered" evidence="1">
    <location>
        <begin position="51"/>
        <end position="106"/>
    </location>
</feature>
<keyword evidence="3" id="KW-1185">Reference proteome</keyword>
<comment type="caution">
    <text evidence="2">The sequence shown here is derived from an EMBL/GenBank/DDBJ whole genome shotgun (WGS) entry which is preliminary data.</text>
</comment>
<evidence type="ECO:0000313" key="3">
    <source>
        <dbReference type="Proteomes" id="UP000287033"/>
    </source>
</evidence>
<reference evidence="2 3" key="1">
    <citation type="journal article" date="2018" name="Nat. Ecol. Evol.">
        <title>Shark genomes provide insights into elasmobranch evolution and the origin of vertebrates.</title>
        <authorList>
            <person name="Hara Y"/>
            <person name="Yamaguchi K"/>
            <person name="Onimaru K"/>
            <person name="Kadota M"/>
            <person name="Koyanagi M"/>
            <person name="Keeley SD"/>
            <person name="Tatsumi K"/>
            <person name="Tanaka K"/>
            <person name="Motone F"/>
            <person name="Kageyama Y"/>
            <person name="Nozu R"/>
            <person name="Adachi N"/>
            <person name="Nishimura O"/>
            <person name="Nakagawa R"/>
            <person name="Tanegashima C"/>
            <person name="Kiyatake I"/>
            <person name="Matsumoto R"/>
            <person name="Murakumo K"/>
            <person name="Nishida K"/>
            <person name="Terakita A"/>
            <person name="Kuratani S"/>
            <person name="Sato K"/>
            <person name="Hyodo S Kuraku.S."/>
        </authorList>
    </citation>
    <scope>NUCLEOTIDE SEQUENCE [LARGE SCALE GENOMIC DNA]</scope>
</reference>
<gene>
    <name evidence="2" type="ORF">chiPu_0030084</name>
</gene>
<evidence type="ECO:0000313" key="2">
    <source>
        <dbReference type="EMBL" id="GCC45932.1"/>
    </source>
</evidence>
<sequence>ARHAGDALHALRDQLVDQDLASGAGIASGHEGSLRALARLGVARIVVPRGYDRPKFGARPKPRREAAATSSHAIGNGQRYSIVDFRRADDRRRDRRGTAGAQDHRVRLPSPAADLIRTDITLRATGSIAQRALPDNNLPVHSEAGPSSVDTASW</sequence>
<organism evidence="2 3">
    <name type="scientific">Chiloscyllium punctatum</name>
    <name type="common">Brownbanded bambooshark</name>
    <name type="synonym">Hemiscyllium punctatum</name>
    <dbReference type="NCBI Taxonomy" id="137246"/>
    <lineage>
        <taxon>Eukaryota</taxon>
        <taxon>Metazoa</taxon>
        <taxon>Chordata</taxon>
        <taxon>Craniata</taxon>
        <taxon>Vertebrata</taxon>
        <taxon>Chondrichthyes</taxon>
        <taxon>Elasmobranchii</taxon>
        <taxon>Galeomorphii</taxon>
        <taxon>Galeoidea</taxon>
        <taxon>Orectolobiformes</taxon>
        <taxon>Hemiscylliidae</taxon>
        <taxon>Chiloscyllium</taxon>
    </lineage>
</organism>
<dbReference type="AlphaFoldDB" id="A0A401TTH2"/>
<dbReference type="EMBL" id="BEZZ01174158">
    <property type="protein sequence ID" value="GCC45932.1"/>
    <property type="molecule type" value="Genomic_DNA"/>
</dbReference>
<feature type="non-terminal residue" evidence="2">
    <location>
        <position position="1"/>
    </location>
</feature>
<proteinExistence type="predicted"/>
<protein>
    <submittedName>
        <fullName evidence="2">Uncharacterized protein</fullName>
    </submittedName>
</protein>
<dbReference type="Proteomes" id="UP000287033">
    <property type="component" value="Unassembled WGS sequence"/>
</dbReference>